<keyword evidence="3" id="KW-1185">Reference proteome</keyword>
<dbReference type="PANTHER" id="PTHR36173:SF2">
    <property type="entry name" value="RIBONUCLEASE VAPC16"/>
    <property type="match status" value="1"/>
</dbReference>
<evidence type="ECO:0000313" key="3">
    <source>
        <dbReference type="Proteomes" id="UP000216446"/>
    </source>
</evidence>
<name>A0A259TUJ6_9BACT</name>
<evidence type="ECO:0000259" key="1">
    <source>
        <dbReference type="Pfam" id="PF01850"/>
    </source>
</evidence>
<dbReference type="InterPro" id="IPR002716">
    <property type="entry name" value="PIN_dom"/>
</dbReference>
<dbReference type="InParanoid" id="A0A259TUJ6"/>
<dbReference type="InterPro" id="IPR029060">
    <property type="entry name" value="PIN-like_dom_sf"/>
</dbReference>
<dbReference type="EMBL" id="MQWB01000010">
    <property type="protein sequence ID" value="OZC01442.1"/>
    <property type="molecule type" value="Genomic_DNA"/>
</dbReference>
<feature type="domain" description="PIN" evidence="1">
    <location>
        <begin position="4"/>
        <end position="126"/>
    </location>
</feature>
<accession>A0A259TUJ6</accession>
<dbReference type="SUPFAM" id="SSF88723">
    <property type="entry name" value="PIN domain-like"/>
    <property type="match status" value="1"/>
</dbReference>
<dbReference type="RefSeq" id="WP_094551576.1">
    <property type="nucleotide sequence ID" value="NZ_MQWB01000010.1"/>
</dbReference>
<gene>
    <name evidence="2" type="ORF">BSZ36_17345</name>
</gene>
<protein>
    <recommendedName>
        <fullName evidence="1">PIN domain-containing protein</fullName>
    </recommendedName>
</protein>
<evidence type="ECO:0000313" key="2">
    <source>
        <dbReference type="EMBL" id="OZC01442.1"/>
    </source>
</evidence>
<dbReference type="PANTHER" id="PTHR36173">
    <property type="entry name" value="RIBONUCLEASE VAPC16-RELATED"/>
    <property type="match status" value="1"/>
</dbReference>
<dbReference type="Gene3D" id="3.40.50.1010">
    <property type="entry name" value="5'-nuclease"/>
    <property type="match status" value="1"/>
</dbReference>
<dbReference type="CDD" id="cd09872">
    <property type="entry name" value="PIN_Sll0205-like"/>
    <property type="match status" value="1"/>
</dbReference>
<dbReference type="Proteomes" id="UP000216446">
    <property type="component" value="Unassembled WGS sequence"/>
</dbReference>
<sequence length="135" mass="14940">MRLLLDTYALIYALSDPGVLSPPARAMIEDPDNEVYFTPVSVWEIARKVAIGKLTAPSSNLLPAARDLFTELPVRAEHGLLKGEFSEVDHANSRKYDGHKDPDDRLIIAQALCEGLFVVTTDRVFELYGVVVLPC</sequence>
<comment type="caution">
    <text evidence="2">The sequence shown here is derived from an EMBL/GenBank/DDBJ whole genome shotgun (WGS) entry which is preliminary data.</text>
</comment>
<organism evidence="2 3">
    <name type="scientific">Rubricoccus marinus</name>
    <dbReference type="NCBI Taxonomy" id="716817"/>
    <lineage>
        <taxon>Bacteria</taxon>
        <taxon>Pseudomonadati</taxon>
        <taxon>Rhodothermota</taxon>
        <taxon>Rhodothermia</taxon>
        <taxon>Rhodothermales</taxon>
        <taxon>Rubricoccaceae</taxon>
        <taxon>Rubricoccus</taxon>
    </lineage>
</organism>
<dbReference type="Pfam" id="PF01850">
    <property type="entry name" value="PIN"/>
    <property type="match status" value="1"/>
</dbReference>
<dbReference type="OrthoDB" id="9798990at2"/>
<reference evidence="2 3" key="1">
    <citation type="submission" date="2016-11" db="EMBL/GenBank/DDBJ databases">
        <title>Study of marine rhodopsin-containing bacteria.</title>
        <authorList>
            <person name="Yoshizawa S."/>
            <person name="Kumagai Y."/>
            <person name="Kogure K."/>
        </authorList>
    </citation>
    <scope>NUCLEOTIDE SEQUENCE [LARGE SCALE GENOMIC DNA]</scope>
    <source>
        <strain evidence="2 3">SG-29</strain>
    </source>
</reference>
<dbReference type="InterPro" id="IPR052919">
    <property type="entry name" value="TA_system_RNase"/>
</dbReference>
<dbReference type="InterPro" id="IPR041705">
    <property type="entry name" value="PIN_Sll0205"/>
</dbReference>
<dbReference type="AlphaFoldDB" id="A0A259TUJ6"/>
<proteinExistence type="predicted"/>